<comment type="caution">
    <text evidence="3">The sequence shown here is derived from an EMBL/GenBank/DDBJ whole genome shotgun (WGS) entry which is preliminary data.</text>
</comment>
<proteinExistence type="predicted"/>
<feature type="domain" description="Transposase IS30-like HTH" evidence="2">
    <location>
        <begin position="3"/>
        <end position="40"/>
    </location>
</feature>
<dbReference type="RefSeq" id="WP_198101596.1">
    <property type="nucleotide sequence ID" value="NZ_JAEDAL010000008.1"/>
</dbReference>
<name>A0A931IYK3_9BURK</name>
<reference evidence="3" key="1">
    <citation type="submission" date="2020-12" db="EMBL/GenBank/DDBJ databases">
        <title>The genome sequence of Inhella sp. 4Y17.</title>
        <authorList>
            <person name="Liu Y."/>
        </authorList>
    </citation>
    <scope>NUCLEOTIDE SEQUENCE</scope>
    <source>
        <strain evidence="3">4Y10</strain>
    </source>
</reference>
<feature type="region of interest" description="Disordered" evidence="1">
    <location>
        <begin position="25"/>
        <end position="51"/>
    </location>
</feature>
<gene>
    <name evidence="3" type="ORF">I7X43_14105</name>
</gene>
<feature type="region of interest" description="Disordered" evidence="1">
    <location>
        <begin position="82"/>
        <end position="104"/>
    </location>
</feature>
<evidence type="ECO:0000313" key="4">
    <source>
        <dbReference type="Proteomes" id="UP000620139"/>
    </source>
</evidence>
<dbReference type="Pfam" id="PF13936">
    <property type="entry name" value="HTH_38"/>
    <property type="match status" value="1"/>
</dbReference>
<dbReference type="InterPro" id="IPR025246">
    <property type="entry name" value="IS30-like_HTH"/>
</dbReference>
<dbReference type="EMBL" id="JAEDAL010000008">
    <property type="protein sequence ID" value="MBH9553976.1"/>
    <property type="molecule type" value="Genomic_DNA"/>
</dbReference>
<keyword evidence="4" id="KW-1185">Reference proteome</keyword>
<evidence type="ECO:0000313" key="3">
    <source>
        <dbReference type="EMBL" id="MBH9553976.1"/>
    </source>
</evidence>
<evidence type="ECO:0000259" key="2">
    <source>
        <dbReference type="Pfam" id="PF13936"/>
    </source>
</evidence>
<protein>
    <submittedName>
        <fullName evidence="3">Helix-turn-helix domain-containing protein</fullName>
    </submittedName>
</protein>
<accession>A0A931IYK3</accession>
<evidence type="ECO:0000256" key="1">
    <source>
        <dbReference type="SAM" id="MobiDB-lite"/>
    </source>
</evidence>
<dbReference type="Proteomes" id="UP000620139">
    <property type="component" value="Unassembled WGS sequence"/>
</dbReference>
<sequence length="104" mass="11137">MAAEERVALAALKLQGHSLRQIAKQLGRSPSTLSPEVRRNGGGAGHSSQQSCAQCCCANGHFPSSSRMARFGPSSATCWAGSLRPSRSPREGPSWQRFAGFHKR</sequence>
<dbReference type="AlphaFoldDB" id="A0A931IYK3"/>
<dbReference type="Gene3D" id="1.10.10.60">
    <property type="entry name" value="Homeodomain-like"/>
    <property type="match status" value="1"/>
</dbReference>
<organism evidence="3 4">
    <name type="scientific">Inhella gelatinilytica</name>
    <dbReference type="NCBI Taxonomy" id="2795030"/>
    <lineage>
        <taxon>Bacteria</taxon>
        <taxon>Pseudomonadati</taxon>
        <taxon>Pseudomonadota</taxon>
        <taxon>Betaproteobacteria</taxon>
        <taxon>Burkholderiales</taxon>
        <taxon>Sphaerotilaceae</taxon>
        <taxon>Inhella</taxon>
    </lineage>
</organism>